<dbReference type="PANTHER" id="PTHR21330">
    <property type="entry name" value="E3 SUMO-PROTEIN LIGASE NSE2"/>
    <property type="match status" value="1"/>
</dbReference>
<dbReference type="Gene3D" id="3.30.40.10">
    <property type="entry name" value="Zinc/RING finger domain, C3HC4 (zinc finger)"/>
    <property type="match status" value="1"/>
</dbReference>
<evidence type="ECO:0000256" key="3">
    <source>
        <dbReference type="ARBA" id="ARBA00008212"/>
    </source>
</evidence>
<dbReference type="GO" id="GO:0000724">
    <property type="term" value="P:double-strand break repair via homologous recombination"/>
    <property type="evidence" value="ECO:0007669"/>
    <property type="project" value="InterPro"/>
</dbReference>
<evidence type="ECO:0000256" key="9">
    <source>
        <dbReference type="ARBA" id="ARBA00023242"/>
    </source>
</evidence>
<reference evidence="12 13" key="1">
    <citation type="journal article" date="2013" name="Genome Biol.">
        <title>Genome of Acanthamoeba castellanii highlights extensive lateral gene transfer and early evolution of tyrosine kinase signaling.</title>
        <authorList>
            <person name="Clarke M."/>
            <person name="Lohan A.J."/>
            <person name="Liu B."/>
            <person name="Lagkouvardos I."/>
            <person name="Roy S."/>
            <person name="Zafar N."/>
            <person name="Bertelli C."/>
            <person name="Schilde C."/>
            <person name="Kianianmomeni A."/>
            <person name="Burglin T.R."/>
            <person name="Frech C."/>
            <person name="Turcotte B."/>
            <person name="Kopec K.O."/>
            <person name="Synnott J.M."/>
            <person name="Choo C."/>
            <person name="Paponov I."/>
            <person name="Finkler A."/>
            <person name="Soon Heng Tan C."/>
            <person name="Hutchins A.P."/>
            <person name="Weinmeier T."/>
            <person name="Rattei T."/>
            <person name="Chu J.S."/>
            <person name="Gimenez G."/>
            <person name="Irimia M."/>
            <person name="Rigden D.J."/>
            <person name="Fitzpatrick D.A."/>
            <person name="Lorenzo-Morales J."/>
            <person name="Bateman A."/>
            <person name="Chiu C.H."/>
            <person name="Tang P."/>
            <person name="Hegemann P."/>
            <person name="Fromm H."/>
            <person name="Raoult D."/>
            <person name="Greub G."/>
            <person name="Miranda-Saavedra D."/>
            <person name="Chen N."/>
            <person name="Nash P."/>
            <person name="Ginger M.L."/>
            <person name="Horn M."/>
            <person name="Schaap P."/>
            <person name="Caler L."/>
            <person name="Loftus B."/>
        </authorList>
    </citation>
    <scope>NUCLEOTIDE SEQUENCE [LARGE SCALE GENOMIC DNA]</scope>
    <source>
        <strain evidence="12 13">Neff</strain>
    </source>
</reference>
<comment type="similarity">
    <text evidence="3">Belongs to the NSE2 family.</text>
</comment>
<evidence type="ECO:0000256" key="5">
    <source>
        <dbReference type="ARBA" id="ARBA00022723"/>
    </source>
</evidence>
<dbReference type="UniPathway" id="UPA00886"/>
<comment type="subcellular location">
    <subcellularLocation>
        <location evidence="1">Nucleus</location>
    </subcellularLocation>
</comment>
<feature type="domain" description="SP-RING-type" evidence="11">
    <location>
        <begin position="129"/>
        <end position="181"/>
    </location>
</feature>
<protein>
    <submittedName>
        <fullName evidence="12">E3 SUMOprotein ligase NSE2, putative</fullName>
    </submittedName>
</protein>
<dbReference type="EMBL" id="KB007842">
    <property type="protein sequence ID" value="ELR23923.1"/>
    <property type="molecule type" value="Genomic_DNA"/>
</dbReference>
<dbReference type="OMA" id="VECKHIY"/>
<dbReference type="GO" id="GO:0016874">
    <property type="term" value="F:ligase activity"/>
    <property type="evidence" value="ECO:0007669"/>
    <property type="project" value="UniProtKB-KW"/>
</dbReference>
<sequence length="221" mass="25366">MQLQRELDRLGGKHKAIKDELAIAMTLATEVAVALEEQGEGEKNLDEAMQSYITMEKLLQDHATIIGEVRNVLRNEEGETNLVELIDRRHAEAAEEDAQFQRHPRYREFRQKVWKVHHPDEALPDEANDDLVVMATQDENNLMCPITRKLLVEPVKNKEAILAHMKANKRKGTKCPVAGCAADVTQLEEDREVSYRVEREAKRANSSKRKRKARNDDYTQV</sequence>
<keyword evidence="13" id="KW-1185">Reference proteome</keyword>
<evidence type="ECO:0000256" key="2">
    <source>
        <dbReference type="ARBA" id="ARBA00004718"/>
    </source>
</evidence>
<dbReference type="OrthoDB" id="26899at2759"/>
<dbReference type="CDD" id="cd16651">
    <property type="entry name" value="SPL-RING_NSE2"/>
    <property type="match status" value="1"/>
</dbReference>
<organism evidence="12 13">
    <name type="scientific">Acanthamoeba castellanii (strain ATCC 30010 / Neff)</name>
    <dbReference type="NCBI Taxonomy" id="1257118"/>
    <lineage>
        <taxon>Eukaryota</taxon>
        <taxon>Amoebozoa</taxon>
        <taxon>Discosea</taxon>
        <taxon>Longamoebia</taxon>
        <taxon>Centramoebida</taxon>
        <taxon>Acanthamoebidae</taxon>
        <taxon>Acanthamoeba</taxon>
    </lineage>
</organism>
<dbReference type="AlphaFoldDB" id="L8HGT6"/>
<keyword evidence="7" id="KW-0833">Ubl conjugation pathway</keyword>
<dbReference type="GO" id="GO:0008270">
    <property type="term" value="F:zinc ion binding"/>
    <property type="evidence" value="ECO:0007669"/>
    <property type="project" value="UniProtKB-KW"/>
</dbReference>
<proteinExistence type="inferred from homology"/>
<keyword evidence="8" id="KW-0862">Zinc</keyword>
<dbReference type="KEGG" id="acan:ACA1_074900"/>
<evidence type="ECO:0000256" key="7">
    <source>
        <dbReference type="ARBA" id="ARBA00022786"/>
    </source>
</evidence>
<keyword evidence="12" id="KW-0436">Ligase</keyword>
<keyword evidence="9" id="KW-0539">Nucleus</keyword>
<evidence type="ECO:0000256" key="4">
    <source>
        <dbReference type="ARBA" id="ARBA00022679"/>
    </source>
</evidence>
<dbReference type="InterPro" id="IPR004181">
    <property type="entry name" value="Znf_MIZ"/>
</dbReference>
<comment type="pathway">
    <text evidence="2">Protein modification; protein sumoylation.</text>
</comment>
<evidence type="ECO:0000256" key="6">
    <source>
        <dbReference type="ARBA" id="ARBA00022771"/>
    </source>
</evidence>
<keyword evidence="4" id="KW-0808">Transferase</keyword>
<feature type="region of interest" description="Disordered" evidence="10">
    <location>
        <begin position="199"/>
        <end position="221"/>
    </location>
</feature>
<dbReference type="GO" id="GO:0005634">
    <property type="term" value="C:nucleus"/>
    <property type="evidence" value="ECO:0007669"/>
    <property type="project" value="UniProtKB-SubCell"/>
</dbReference>
<name>L8HGT6_ACACF</name>
<evidence type="ECO:0000259" key="11">
    <source>
        <dbReference type="Pfam" id="PF11789"/>
    </source>
</evidence>
<dbReference type="InterPro" id="IPR026846">
    <property type="entry name" value="Nse2(Mms21)"/>
</dbReference>
<dbReference type="GO" id="GO:0061665">
    <property type="term" value="F:SUMO ligase activity"/>
    <property type="evidence" value="ECO:0007669"/>
    <property type="project" value="TreeGrafter"/>
</dbReference>
<evidence type="ECO:0000256" key="1">
    <source>
        <dbReference type="ARBA" id="ARBA00004123"/>
    </source>
</evidence>
<dbReference type="Pfam" id="PF11789">
    <property type="entry name" value="zf-Nse"/>
    <property type="match status" value="1"/>
</dbReference>
<keyword evidence="6" id="KW-0863">Zinc-finger</keyword>
<accession>L8HGT6</accession>
<dbReference type="PANTHER" id="PTHR21330:SF1">
    <property type="entry name" value="E3 SUMO-PROTEIN LIGASE NSE2"/>
    <property type="match status" value="1"/>
</dbReference>
<evidence type="ECO:0000256" key="8">
    <source>
        <dbReference type="ARBA" id="ARBA00022833"/>
    </source>
</evidence>
<evidence type="ECO:0000256" key="10">
    <source>
        <dbReference type="SAM" id="MobiDB-lite"/>
    </source>
</evidence>
<dbReference type="RefSeq" id="XP_004353451.1">
    <property type="nucleotide sequence ID" value="XM_004353399.1"/>
</dbReference>
<dbReference type="GO" id="GO:0016925">
    <property type="term" value="P:protein sumoylation"/>
    <property type="evidence" value="ECO:0007669"/>
    <property type="project" value="UniProtKB-UniPathway"/>
</dbReference>
<dbReference type="GO" id="GO:0030915">
    <property type="term" value="C:Smc5-Smc6 complex"/>
    <property type="evidence" value="ECO:0007669"/>
    <property type="project" value="InterPro"/>
</dbReference>
<dbReference type="InterPro" id="IPR013083">
    <property type="entry name" value="Znf_RING/FYVE/PHD"/>
</dbReference>
<evidence type="ECO:0000313" key="12">
    <source>
        <dbReference type="EMBL" id="ELR23923.1"/>
    </source>
</evidence>
<dbReference type="STRING" id="1257118.L8HGT6"/>
<evidence type="ECO:0000313" key="13">
    <source>
        <dbReference type="Proteomes" id="UP000011083"/>
    </source>
</evidence>
<dbReference type="GeneID" id="14924920"/>
<gene>
    <name evidence="12" type="ORF">ACA1_074900</name>
</gene>
<dbReference type="VEuPathDB" id="AmoebaDB:ACA1_074900"/>
<dbReference type="Proteomes" id="UP000011083">
    <property type="component" value="Unassembled WGS sequence"/>
</dbReference>
<keyword evidence="5" id="KW-0479">Metal-binding</keyword>